<sequence>MYNKRLQHKFLTKQALKDDEDPLIMEDVPSDDEWMVDQDVDMSQPSGSHQVVEKRKRNTNKGRALQRADGVNGWQDISNQVQFDPLEEESSDDDEENYTFDPHYRAPAFDTTDSLFDI</sequence>
<dbReference type="EMBL" id="JAUESC010000383">
    <property type="protein sequence ID" value="KAK0584363.1"/>
    <property type="molecule type" value="Genomic_DNA"/>
</dbReference>
<evidence type="ECO:0000313" key="2">
    <source>
        <dbReference type="EMBL" id="KAK0584363.1"/>
    </source>
</evidence>
<reference evidence="2" key="2">
    <citation type="submission" date="2023-06" db="EMBL/GenBank/DDBJ databases">
        <authorList>
            <person name="Swenson N.G."/>
            <person name="Wegrzyn J.L."/>
            <person name="Mcevoy S.L."/>
        </authorList>
    </citation>
    <scope>NUCLEOTIDE SEQUENCE</scope>
    <source>
        <strain evidence="2">NS2018</strain>
        <tissue evidence="2">Leaf</tissue>
    </source>
</reference>
<gene>
    <name evidence="2" type="ORF">LWI29_012004</name>
</gene>
<feature type="compositionally biased region" description="Acidic residues" evidence="1">
    <location>
        <begin position="85"/>
        <end position="98"/>
    </location>
</feature>
<organism evidence="2 3">
    <name type="scientific">Acer saccharum</name>
    <name type="common">Sugar maple</name>
    <dbReference type="NCBI Taxonomy" id="4024"/>
    <lineage>
        <taxon>Eukaryota</taxon>
        <taxon>Viridiplantae</taxon>
        <taxon>Streptophyta</taxon>
        <taxon>Embryophyta</taxon>
        <taxon>Tracheophyta</taxon>
        <taxon>Spermatophyta</taxon>
        <taxon>Magnoliopsida</taxon>
        <taxon>eudicotyledons</taxon>
        <taxon>Gunneridae</taxon>
        <taxon>Pentapetalae</taxon>
        <taxon>rosids</taxon>
        <taxon>malvids</taxon>
        <taxon>Sapindales</taxon>
        <taxon>Sapindaceae</taxon>
        <taxon>Hippocastanoideae</taxon>
        <taxon>Acereae</taxon>
        <taxon>Acer</taxon>
    </lineage>
</organism>
<protein>
    <submittedName>
        <fullName evidence="2">Uncharacterized protein</fullName>
    </submittedName>
</protein>
<evidence type="ECO:0000256" key="1">
    <source>
        <dbReference type="SAM" id="MobiDB-lite"/>
    </source>
</evidence>
<dbReference type="AlphaFoldDB" id="A0AA39S527"/>
<reference evidence="2" key="1">
    <citation type="journal article" date="2022" name="Plant J.">
        <title>Strategies of tolerance reflected in two North American maple genomes.</title>
        <authorList>
            <person name="McEvoy S.L."/>
            <person name="Sezen U.U."/>
            <person name="Trouern-Trend A."/>
            <person name="McMahon S.M."/>
            <person name="Schaberg P.G."/>
            <person name="Yang J."/>
            <person name="Wegrzyn J.L."/>
            <person name="Swenson N.G."/>
        </authorList>
    </citation>
    <scope>NUCLEOTIDE SEQUENCE</scope>
    <source>
        <strain evidence="2">NS2018</strain>
    </source>
</reference>
<dbReference type="Proteomes" id="UP001168877">
    <property type="component" value="Unassembled WGS sequence"/>
</dbReference>
<accession>A0AA39S527</accession>
<name>A0AA39S527_ACESA</name>
<comment type="caution">
    <text evidence="2">The sequence shown here is derived from an EMBL/GenBank/DDBJ whole genome shotgun (WGS) entry which is preliminary data.</text>
</comment>
<proteinExistence type="predicted"/>
<keyword evidence="3" id="KW-1185">Reference proteome</keyword>
<evidence type="ECO:0000313" key="3">
    <source>
        <dbReference type="Proteomes" id="UP001168877"/>
    </source>
</evidence>
<feature type="region of interest" description="Disordered" evidence="1">
    <location>
        <begin position="40"/>
        <end position="106"/>
    </location>
</feature>